<protein>
    <submittedName>
        <fullName evidence="2">Glyoxalase</fullName>
    </submittedName>
</protein>
<dbReference type="Pfam" id="PF00903">
    <property type="entry name" value="Glyoxalase"/>
    <property type="match status" value="1"/>
</dbReference>
<evidence type="ECO:0000259" key="1">
    <source>
        <dbReference type="PROSITE" id="PS51819"/>
    </source>
</evidence>
<keyword evidence="3" id="KW-1185">Reference proteome</keyword>
<dbReference type="PANTHER" id="PTHR46142">
    <property type="match status" value="1"/>
</dbReference>
<feature type="domain" description="VOC" evidence="1">
    <location>
        <begin position="7"/>
        <end position="128"/>
    </location>
</feature>
<dbReference type="InterPro" id="IPR029068">
    <property type="entry name" value="Glyas_Bleomycin-R_OHBP_Dase"/>
</dbReference>
<gene>
    <name evidence="2" type="ORF">H8R02_24880</name>
</gene>
<dbReference type="Gene3D" id="3.10.180.10">
    <property type="entry name" value="2,3-Dihydroxybiphenyl 1,2-Dioxygenase, domain 1"/>
    <property type="match status" value="1"/>
</dbReference>
<dbReference type="PANTHER" id="PTHR46142:SF3">
    <property type="entry name" value="F18B13.24 PROTEIN"/>
    <property type="match status" value="1"/>
</dbReference>
<dbReference type="SUPFAM" id="SSF54593">
    <property type="entry name" value="Glyoxalase/Bleomycin resistance protein/Dihydroxybiphenyl dioxygenase"/>
    <property type="match status" value="1"/>
</dbReference>
<dbReference type="AlphaFoldDB" id="A0A923ME18"/>
<reference evidence="2" key="1">
    <citation type="submission" date="2020-08" db="EMBL/GenBank/DDBJ databases">
        <title>Ramlibacter sp. GTP1 16S ribosomal RNA gene genome sequencing and assembly.</title>
        <authorList>
            <person name="Kang M."/>
        </authorList>
    </citation>
    <scope>NUCLEOTIDE SEQUENCE</scope>
    <source>
        <strain evidence="2">GTP1</strain>
    </source>
</reference>
<dbReference type="InterPro" id="IPR037523">
    <property type="entry name" value="VOC_core"/>
</dbReference>
<evidence type="ECO:0000313" key="2">
    <source>
        <dbReference type="EMBL" id="MBC5767724.1"/>
    </source>
</evidence>
<organism evidence="2 3">
    <name type="scientific">Ramlibacter albus</name>
    <dbReference type="NCBI Taxonomy" id="2079448"/>
    <lineage>
        <taxon>Bacteria</taxon>
        <taxon>Pseudomonadati</taxon>
        <taxon>Pseudomonadota</taxon>
        <taxon>Betaproteobacteria</taxon>
        <taxon>Burkholderiales</taxon>
        <taxon>Comamonadaceae</taxon>
        <taxon>Ramlibacter</taxon>
    </lineage>
</organism>
<dbReference type="EMBL" id="JACORU010000012">
    <property type="protein sequence ID" value="MBC5767724.1"/>
    <property type="molecule type" value="Genomic_DNA"/>
</dbReference>
<evidence type="ECO:0000313" key="3">
    <source>
        <dbReference type="Proteomes" id="UP000596827"/>
    </source>
</evidence>
<dbReference type="RefSeq" id="WP_187084212.1">
    <property type="nucleotide sequence ID" value="NZ_JACORU010000012.1"/>
</dbReference>
<name>A0A923ME18_9BURK</name>
<sequence>MPGIVTGLNHYTIRCAPGELPALDDFYMRVIGLEKGRRPDIPAPGTWLYAGGVPIVHLYAILDRVVEAGEPVTGPLDHISFKGRDLEATKAHLRAQGVAFTQAPVPGWNIEQLFLRDPKGLKIELTFFLDEEGGRA</sequence>
<dbReference type="Proteomes" id="UP000596827">
    <property type="component" value="Unassembled WGS sequence"/>
</dbReference>
<proteinExistence type="predicted"/>
<accession>A0A923ME18</accession>
<dbReference type="PROSITE" id="PS51819">
    <property type="entry name" value="VOC"/>
    <property type="match status" value="1"/>
</dbReference>
<dbReference type="InterPro" id="IPR004360">
    <property type="entry name" value="Glyas_Fos-R_dOase_dom"/>
</dbReference>
<comment type="caution">
    <text evidence="2">The sequence shown here is derived from an EMBL/GenBank/DDBJ whole genome shotgun (WGS) entry which is preliminary data.</text>
</comment>